<keyword evidence="3" id="KW-1185">Reference proteome</keyword>
<dbReference type="SUPFAM" id="SSF81383">
    <property type="entry name" value="F-box domain"/>
    <property type="match status" value="1"/>
</dbReference>
<proteinExistence type="predicted"/>
<dbReference type="Proteomes" id="UP000070544">
    <property type="component" value="Unassembled WGS sequence"/>
</dbReference>
<dbReference type="PROSITE" id="PS50181">
    <property type="entry name" value="FBOX"/>
    <property type="match status" value="1"/>
</dbReference>
<dbReference type="OrthoDB" id="2183082at2759"/>
<organism evidence="2 3">
    <name type="scientific">Gonapodya prolifera (strain JEL478)</name>
    <name type="common">Monoblepharis prolifera</name>
    <dbReference type="NCBI Taxonomy" id="1344416"/>
    <lineage>
        <taxon>Eukaryota</taxon>
        <taxon>Fungi</taxon>
        <taxon>Fungi incertae sedis</taxon>
        <taxon>Chytridiomycota</taxon>
        <taxon>Chytridiomycota incertae sedis</taxon>
        <taxon>Monoblepharidomycetes</taxon>
        <taxon>Monoblepharidales</taxon>
        <taxon>Gonapodyaceae</taxon>
        <taxon>Gonapodya</taxon>
    </lineage>
</organism>
<accession>A0A139A5B1</accession>
<sequence>MELLPVEILQAIFRFLPPKDFYSKISVICRSFRDAARNAIPGCSGGKVGVCCWIRVTNGVLDEYHRQSYWFTARFKAVHYGGVEVWTSMTGISERIDFCAIRVTEGGDLVRGVENVLLKRLERRFQTNIALAVEGLQYS</sequence>
<evidence type="ECO:0000313" key="3">
    <source>
        <dbReference type="Proteomes" id="UP000070544"/>
    </source>
</evidence>
<dbReference type="Pfam" id="PF12937">
    <property type="entry name" value="F-box-like"/>
    <property type="match status" value="1"/>
</dbReference>
<gene>
    <name evidence="2" type="ORF">M427DRAFT_411717</name>
</gene>
<name>A0A139A5B1_GONPJ</name>
<reference evidence="2 3" key="1">
    <citation type="journal article" date="2015" name="Genome Biol. Evol.">
        <title>Phylogenomic analyses indicate that early fungi evolved digesting cell walls of algal ancestors of land plants.</title>
        <authorList>
            <person name="Chang Y."/>
            <person name="Wang S."/>
            <person name="Sekimoto S."/>
            <person name="Aerts A.L."/>
            <person name="Choi C."/>
            <person name="Clum A."/>
            <person name="LaButti K.M."/>
            <person name="Lindquist E.A."/>
            <person name="Yee Ngan C."/>
            <person name="Ohm R.A."/>
            <person name="Salamov A.A."/>
            <person name="Grigoriev I.V."/>
            <person name="Spatafora J.W."/>
            <person name="Berbee M.L."/>
        </authorList>
    </citation>
    <scope>NUCLEOTIDE SEQUENCE [LARGE SCALE GENOMIC DNA]</scope>
    <source>
        <strain evidence="2 3">JEL478</strain>
    </source>
</reference>
<evidence type="ECO:0000313" key="2">
    <source>
        <dbReference type="EMBL" id="KXS11980.1"/>
    </source>
</evidence>
<protein>
    <recommendedName>
        <fullName evidence="1">F-box domain-containing protein</fullName>
    </recommendedName>
</protein>
<dbReference type="InterPro" id="IPR036047">
    <property type="entry name" value="F-box-like_dom_sf"/>
</dbReference>
<feature type="domain" description="F-box" evidence="1">
    <location>
        <begin position="1"/>
        <end position="38"/>
    </location>
</feature>
<dbReference type="Gene3D" id="1.20.1280.50">
    <property type="match status" value="1"/>
</dbReference>
<dbReference type="InterPro" id="IPR001810">
    <property type="entry name" value="F-box_dom"/>
</dbReference>
<evidence type="ECO:0000259" key="1">
    <source>
        <dbReference type="PROSITE" id="PS50181"/>
    </source>
</evidence>
<dbReference type="AlphaFoldDB" id="A0A139A5B1"/>
<dbReference type="EMBL" id="KQ965792">
    <property type="protein sequence ID" value="KXS11980.1"/>
    <property type="molecule type" value="Genomic_DNA"/>
</dbReference>